<name>F0ZTL4_DICPU</name>
<dbReference type="InterPro" id="IPR027417">
    <property type="entry name" value="P-loop_NTPase"/>
</dbReference>
<keyword evidence="2" id="KW-0342">GTP-binding</keyword>
<dbReference type="OrthoDB" id="8830751at2759"/>
<evidence type="ECO:0000313" key="3">
    <source>
        <dbReference type="EMBL" id="EGC32718.1"/>
    </source>
</evidence>
<evidence type="ECO:0000256" key="2">
    <source>
        <dbReference type="ARBA" id="ARBA00023134"/>
    </source>
</evidence>
<accession>F0ZTL4</accession>
<dbReference type="SMART" id="SM00174">
    <property type="entry name" value="RHO"/>
    <property type="match status" value="1"/>
</dbReference>
<dbReference type="Pfam" id="PF00071">
    <property type="entry name" value="Ras"/>
    <property type="match status" value="1"/>
</dbReference>
<dbReference type="PROSITE" id="PS51421">
    <property type="entry name" value="RAS"/>
    <property type="match status" value="1"/>
</dbReference>
<dbReference type="GO" id="GO:0005886">
    <property type="term" value="C:plasma membrane"/>
    <property type="evidence" value="ECO:0000318"/>
    <property type="project" value="GO_Central"/>
</dbReference>
<dbReference type="Proteomes" id="UP000001064">
    <property type="component" value="Unassembled WGS sequence"/>
</dbReference>
<dbReference type="GO" id="GO:0007165">
    <property type="term" value="P:signal transduction"/>
    <property type="evidence" value="ECO:0000318"/>
    <property type="project" value="GO_Central"/>
</dbReference>
<protein>
    <submittedName>
        <fullName evidence="3">Uncharacterized protein</fullName>
    </submittedName>
</protein>
<dbReference type="PROSITE" id="PS51419">
    <property type="entry name" value="RAB"/>
    <property type="match status" value="1"/>
</dbReference>
<dbReference type="eggNOG" id="KOG0393">
    <property type="taxonomic scope" value="Eukaryota"/>
</dbReference>
<dbReference type="OMA" id="AHFFEIS"/>
<dbReference type="KEGG" id="dpp:DICPUDRAFT_81475"/>
<dbReference type="GO" id="GO:0007163">
    <property type="term" value="P:establishment or maintenance of cell polarity"/>
    <property type="evidence" value="ECO:0000318"/>
    <property type="project" value="GO_Central"/>
</dbReference>
<organism evidence="3 4">
    <name type="scientific">Dictyostelium purpureum</name>
    <name type="common">Slime mold</name>
    <dbReference type="NCBI Taxonomy" id="5786"/>
    <lineage>
        <taxon>Eukaryota</taxon>
        <taxon>Amoebozoa</taxon>
        <taxon>Evosea</taxon>
        <taxon>Eumycetozoa</taxon>
        <taxon>Dictyostelia</taxon>
        <taxon>Dictyosteliales</taxon>
        <taxon>Dictyosteliaceae</taxon>
        <taxon>Dictyostelium</taxon>
    </lineage>
</organism>
<dbReference type="GO" id="GO:0005856">
    <property type="term" value="C:cytoskeleton"/>
    <property type="evidence" value="ECO:0000318"/>
    <property type="project" value="GO_Central"/>
</dbReference>
<reference evidence="4" key="1">
    <citation type="journal article" date="2011" name="Genome Biol.">
        <title>Comparative genomics of the social amoebae Dictyostelium discoideum and Dictyostelium purpureum.</title>
        <authorList>
            <consortium name="US DOE Joint Genome Institute (JGI-PGF)"/>
            <person name="Sucgang R."/>
            <person name="Kuo A."/>
            <person name="Tian X."/>
            <person name="Salerno W."/>
            <person name="Parikh A."/>
            <person name="Feasley C.L."/>
            <person name="Dalin E."/>
            <person name="Tu H."/>
            <person name="Huang E."/>
            <person name="Barry K."/>
            <person name="Lindquist E."/>
            <person name="Shapiro H."/>
            <person name="Bruce D."/>
            <person name="Schmutz J."/>
            <person name="Salamov A."/>
            <person name="Fey P."/>
            <person name="Gaudet P."/>
            <person name="Anjard C."/>
            <person name="Babu M.M."/>
            <person name="Basu S."/>
            <person name="Bushmanova Y."/>
            <person name="van der Wel H."/>
            <person name="Katoh-Kurasawa M."/>
            <person name="Dinh C."/>
            <person name="Coutinho P.M."/>
            <person name="Saito T."/>
            <person name="Elias M."/>
            <person name="Schaap P."/>
            <person name="Kay R.R."/>
            <person name="Henrissat B."/>
            <person name="Eichinger L."/>
            <person name="Rivero F."/>
            <person name="Putnam N.H."/>
            <person name="West C.M."/>
            <person name="Loomis W.F."/>
            <person name="Chisholm R.L."/>
            <person name="Shaulsky G."/>
            <person name="Strassmann J.E."/>
            <person name="Queller D.C."/>
            <person name="Kuspa A."/>
            <person name="Grigoriev I.V."/>
        </authorList>
    </citation>
    <scope>NUCLEOTIDE SEQUENCE [LARGE SCALE GENOMIC DNA]</scope>
    <source>
        <strain evidence="4">QSDP1</strain>
    </source>
</reference>
<dbReference type="InParanoid" id="F0ZTL4"/>
<dbReference type="GeneID" id="10508375"/>
<dbReference type="GO" id="GO:0031410">
    <property type="term" value="C:cytoplasmic vesicle"/>
    <property type="evidence" value="ECO:0000318"/>
    <property type="project" value="GO_Central"/>
</dbReference>
<dbReference type="GO" id="GO:0000281">
    <property type="term" value="P:mitotic cytokinesis"/>
    <property type="evidence" value="ECO:0000318"/>
    <property type="project" value="GO_Central"/>
</dbReference>
<evidence type="ECO:0000313" key="4">
    <source>
        <dbReference type="Proteomes" id="UP000001064"/>
    </source>
</evidence>
<proteinExistence type="predicted"/>
<dbReference type="InterPro" id="IPR003578">
    <property type="entry name" value="Small_GTPase_Rho"/>
</dbReference>
<dbReference type="AlphaFoldDB" id="F0ZTL4"/>
<dbReference type="GO" id="GO:0008360">
    <property type="term" value="P:regulation of cell shape"/>
    <property type="evidence" value="ECO:0000318"/>
    <property type="project" value="GO_Central"/>
</dbReference>
<dbReference type="STRING" id="5786.F0ZTL4"/>
<dbReference type="PANTHER" id="PTHR24072">
    <property type="entry name" value="RHO FAMILY GTPASE"/>
    <property type="match status" value="1"/>
</dbReference>
<dbReference type="GO" id="GO:0005525">
    <property type="term" value="F:GTP binding"/>
    <property type="evidence" value="ECO:0000318"/>
    <property type="project" value="GO_Central"/>
</dbReference>
<dbReference type="VEuPathDB" id="AmoebaDB:DICPUDRAFT_81475"/>
<dbReference type="SMART" id="SM00175">
    <property type="entry name" value="RAB"/>
    <property type="match status" value="1"/>
</dbReference>
<dbReference type="GO" id="GO:0007015">
    <property type="term" value="P:actin filament organization"/>
    <property type="evidence" value="ECO:0000318"/>
    <property type="project" value="GO_Central"/>
</dbReference>
<dbReference type="GO" id="GO:0042995">
    <property type="term" value="C:cell projection"/>
    <property type="evidence" value="ECO:0000318"/>
    <property type="project" value="GO_Central"/>
</dbReference>
<dbReference type="RefSeq" id="XP_003290751.1">
    <property type="nucleotide sequence ID" value="XM_003290703.1"/>
</dbReference>
<keyword evidence="1" id="KW-0547">Nucleotide-binding</keyword>
<evidence type="ECO:0000256" key="1">
    <source>
        <dbReference type="ARBA" id="ARBA00022741"/>
    </source>
</evidence>
<gene>
    <name evidence="3" type="primary">racV</name>
    <name evidence="3" type="ORF">DICPUDRAFT_81475</name>
</gene>
<dbReference type="GO" id="GO:0030865">
    <property type="term" value="P:cortical cytoskeleton organization"/>
    <property type="evidence" value="ECO:0000318"/>
    <property type="project" value="GO_Central"/>
</dbReference>
<dbReference type="GO" id="GO:0032956">
    <property type="term" value="P:regulation of actin cytoskeleton organization"/>
    <property type="evidence" value="ECO:0000318"/>
    <property type="project" value="GO_Central"/>
</dbReference>
<dbReference type="InterPro" id="IPR001806">
    <property type="entry name" value="Small_GTPase"/>
</dbReference>
<dbReference type="PRINTS" id="PR00449">
    <property type="entry name" value="RASTRNSFRMNG"/>
</dbReference>
<dbReference type="Gene3D" id="3.40.50.300">
    <property type="entry name" value="P-loop containing nucleotide triphosphate hydrolases"/>
    <property type="match status" value="1"/>
</dbReference>
<dbReference type="SMART" id="SM00173">
    <property type="entry name" value="RAS"/>
    <property type="match status" value="1"/>
</dbReference>
<dbReference type="SUPFAM" id="SSF52540">
    <property type="entry name" value="P-loop containing nucleoside triphosphate hydrolases"/>
    <property type="match status" value="1"/>
</dbReference>
<dbReference type="GO" id="GO:0007264">
    <property type="term" value="P:small GTPase-mediated signal transduction"/>
    <property type="evidence" value="ECO:0007669"/>
    <property type="project" value="InterPro"/>
</dbReference>
<dbReference type="PROSITE" id="PS51420">
    <property type="entry name" value="RHO"/>
    <property type="match status" value="1"/>
</dbReference>
<keyword evidence="4" id="KW-1185">Reference proteome</keyword>
<sequence>MTQVDDCSSDDSYSTVSSTVSRSTTINEERIYRVACLGTPGCGKSQLLFTYCSGFPLNWVKEIFDNYHKKVLINNSKNIHLEISETNSIEELESIKGDNGLNHIDCFLICFSITNRKSFESCYSLWYQELIKNNLANTKSSTPIILIGTKNDLRNTINNKNENYYSNNESYIEDPCNDGKPYVSYDEGLEMSKKIGAAHFFEISSLLNKTGSIEDLFNKIAVVVYNKNKSKNKKKKSGCIIN</sequence>
<dbReference type="EMBL" id="GL871178">
    <property type="protein sequence ID" value="EGC32718.1"/>
    <property type="molecule type" value="Genomic_DNA"/>
</dbReference>
<dbReference type="GO" id="GO:0003924">
    <property type="term" value="F:GTPase activity"/>
    <property type="evidence" value="ECO:0000318"/>
    <property type="project" value="GO_Central"/>
</dbReference>
<dbReference type="GO" id="GO:0019901">
    <property type="term" value="F:protein kinase binding"/>
    <property type="evidence" value="ECO:0000318"/>
    <property type="project" value="GO_Central"/>
</dbReference>